<evidence type="ECO:0000256" key="1">
    <source>
        <dbReference type="SAM" id="SignalP"/>
    </source>
</evidence>
<dbReference type="InterPro" id="IPR033932">
    <property type="entry name" value="YtcJ-like"/>
</dbReference>
<evidence type="ECO:0000313" key="3">
    <source>
        <dbReference type="EMBL" id="WXB06684.1"/>
    </source>
</evidence>
<evidence type="ECO:0000259" key="2">
    <source>
        <dbReference type="Pfam" id="PF07969"/>
    </source>
</evidence>
<accession>A0ABZ2L6W7</accession>
<dbReference type="PANTHER" id="PTHR22642:SF2">
    <property type="entry name" value="PROTEIN LONG AFTER FAR-RED 3"/>
    <property type="match status" value="1"/>
</dbReference>
<dbReference type="InterPro" id="IPR032466">
    <property type="entry name" value="Metal_Hydrolase"/>
</dbReference>
<proteinExistence type="predicted"/>
<reference evidence="3" key="1">
    <citation type="submission" date="2021-12" db="EMBL/GenBank/DDBJ databases">
        <title>Discovery of the Pendulisporaceae a myxobacterial family with distinct sporulation behavior and unique specialized metabolism.</title>
        <authorList>
            <person name="Garcia R."/>
            <person name="Popoff A."/>
            <person name="Bader C.D."/>
            <person name="Loehr J."/>
            <person name="Walesch S."/>
            <person name="Walt C."/>
            <person name="Boldt J."/>
            <person name="Bunk B."/>
            <person name="Haeckl F.J.F.P.J."/>
            <person name="Gunesch A.P."/>
            <person name="Birkelbach J."/>
            <person name="Nuebel U."/>
            <person name="Pietschmann T."/>
            <person name="Bach T."/>
            <person name="Mueller R."/>
        </authorList>
    </citation>
    <scope>NUCLEOTIDE SEQUENCE</scope>
    <source>
        <strain evidence="3">MSr11367</strain>
    </source>
</reference>
<name>A0ABZ2L6W7_9BACT</name>
<protein>
    <submittedName>
        <fullName evidence="3">Amidohydrolase</fullName>
    </submittedName>
</protein>
<keyword evidence="1" id="KW-0732">Signal</keyword>
<dbReference type="Proteomes" id="UP001374803">
    <property type="component" value="Chromosome"/>
</dbReference>
<dbReference type="Pfam" id="PF07969">
    <property type="entry name" value="Amidohydro_3"/>
    <property type="match status" value="1"/>
</dbReference>
<dbReference type="EMBL" id="CP089983">
    <property type="protein sequence ID" value="WXB06684.1"/>
    <property type="molecule type" value="Genomic_DNA"/>
</dbReference>
<dbReference type="SUPFAM" id="SSF51556">
    <property type="entry name" value="Metallo-dependent hydrolases"/>
    <property type="match status" value="1"/>
</dbReference>
<dbReference type="Gene3D" id="3.20.20.140">
    <property type="entry name" value="Metal-dependent hydrolases"/>
    <property type="match status" value="1"/>
</dbReference>
<dbReference type="SUPFAM" id="SSF51338">
    <property type="entry name" value="Composite domain of metallo-dependent hydrolases"/>
    <property type="match status" value="1"/>
</dbReference>
<feature type="chain" id="PRO_5046291520" evidence="1">
    <location>
        <begin position="24"/>
        <end position="603"/>
    </location>
</feature>
<dbReference type="PROSITE" id="PS51257">
    <property type="entry name" value="PROKAR_LIPOPROTEIN"/>
    <property type="match status" value="1"/>
</dbReference>
<dbReference type="InterPro" id="IPR011059">
    <property type="entry name" value="Metal-dep_hydrolase_composite"/>
</dbReference>
<dbReference type="Gene3D" id="3.10.310.70">
    <property type="match status" value="1"/>
</dbReference>
<dbReference type="Gene3D" id="2.30.40.10">
    <property type="entry name" value="Urease, subunit C, domain 1"/>
    <property type="match status" value="1"/>
</dbReference>
<dbReference type="CDD" id="cd01300">
    <property type="entry name" value="YtcJ_like"/>
    <property type="match status" value="1"/>
</dbReference>
<feature type="signal peptide" evidence="1">
    <location>
        <begin position="1"/>
        <end position="23"/>
    </location>
</feature>
<evidence type="ECO:0000313" key="4">
    <source>
        <dbReference type="Proteomes" id="UP001374803"/>
    </source>
</evidence>
<sequence>MKRSLFRMGVVALAVGAAGLACHESDGSNVKGVEPATWILRGGAVHAMDGARTVATAIAVREEQIVAVGSDALVNTYVGANTKITELHGQMVLPGFIDAHIHSAEGSRSIGKCSLVNTANRMAEIRAAVQACIAAESPAGGVDDWFEVFGVDPSGLVMTKADLDGMLANRPMILVGVDNHTAWLNTRGLQQAGITASTPDPVGGRIQRNAQGEPTGFLNDSALFLALAAIPPATLEQRIAQEKIALKQHNALGLTSIQDALATPEVLQLYAALEGRGELTVRVRGALASKVVDVEAEYQRLAALRAQYATGHPRLRADAVKILADGVPEYPAQTAALLHPYLDGHGQPTTNFGAHYFDPEVLRRYVRRLDADGFSVHVHAIGDAMARAALDAFAYAREKNGISDHRHQIAHLQLLDPADFSRFAALGVIANMQLLWAIPTGNTLEGLQPYIDPTSYHFMYPAASLHKAGAVLAGGSDWPISTENPLLAMENGATRTNAKTGAVLNADERVSIDDMLAAYTIHAAEALKQERTTGSLEVGKLADMVVLDRDLTTLAPNQIHTAAVQMTILDGRIVYDASVAPLSPRTHWKAYDGTWRGPDVHSL</sequence>
<organism evidence="3 4">
    <name type="scientific">Pendulispora rubella</name>
    <dbReference type="NCBI Taxonomy" id="2741070"/>
    <lineage>
        <taxon>Bacteria</taxon>
        <taxon>Pseudomonadati</taxon>
        <taxon>Myxococcota</taxon>
        <taxon>Myxococcia</taxon>
        <taxon>Myxococcales</taxon>
        <taxon>Sorangiineae</taxon>
        <taxon>Pendulisporaceae</taxon>
        <taxon>Pendulispora</taxon>
    </lineage>
</organism>
<feature type="domain" description="Amidohydrolase 3" evidence="2">
    <location>
        <begin position="86"/>
        <end position="575"/>
    </location>
</feature>
<keyword evidence="4" id="KW-1185">Reference proteome</keyword>
<dbReference type="PANTHER" id="PTHR22642">
    <property type="entry name" value="IMIDAZOLONEPROPIONASE"/>
    <property type="match status" value="1"/>
</dbReference>
<dbReference type="InterPro" id="IPR013108">
    <property type="entry name" value="Amidohydro_3"/>
</dbReference>
<dbReference type="RefSeq" id="WP_394836340.1">
    <property type="nucleotide sequence ID" value="NZ_CP089929.1"/>
</dbReference>
<gene>
    <name evidence="3" type="ORF">LVJ94_05485</name>
</gene>